<dbReference type="AlphaFoldDB" id="V4QW70"/>
<keyword evidence="2" id="KW-1185">Reference proteome</keyword>
<dbReference type="OrthoDB" id="517560at2"/>
<dbReference type="eggNOG" id="COG3544">
    <property type="taxonomic scope" value="Bacteria"/>
</dbReference>
<proteinExistence type="predicted"/>
<gene>
    <name evidence="1" type="ORF">N177_2741</name>
</gene>
<dbReference type="RefSeq" id="WP_023432866.1">
    <property type="nucleotide sequence ID" value="NZ_AWXZ01000036.1"/>
</dbReference>
<dbReference type="PATRIC" id="fig|631454.5.peg.2706"/>
<reference evidence="1 2" key="1">
    <citation type="journal article" date="2014" name="Genome Announc.">
        <title>Draft Genome Sequence of Lutibaculum baratangense Strain AMV1T, Isolated from a Mud Volcano in Andamans, India.</title>
        <authorList>
            <person name="Singh A."/>
            <person name="Sreenivas A."/>
            <person name="Sathyanarayana Reddy G."/>
            <person name="Pinnaka A.K."/>
            <person name="Shivaji S."/>
        </authorList>
    </citation>
    <scope>NUCLEOTIDE SEQUENCE [LARGE SCALE GENOMIC DNA]</scope>
    <source>
        <strain evidence="1 2">AMV1</strain>
    </source>
</reference>
<accession>V4QW70</accession>
<dbReference type="Proteomes" id="UP000017819">
    <property type="component" value="Unassembled WGS sequence"/>
</dbReference>
<name>V4QW70_9HYPH</name>
<dbReference type="EMBL" id="AWXZ01000036">
    <property type="protein sequence ID" value="ESR23972.1"/>
    <property type="molecule type" value="Genomic_DNA"/>
</dbReference>
<dbReference type="STRING" id="631454.N177_2741"/>
<organism evidence="1 2">
    <name type="scientific">Lutibaculum baratangense AMV1</name>
    <dbReference type="NCBI Taxonomy" id="631454"/>
    <lineage>
        <taxon>Bacteria</taxon>
        <taxon>Pseudomonadati</taxon>
        <taxon>Pseudomonadota</taxon>
        <taxon>Alphaproteobacteria</taxon>
        <taxon>Hyphomicrobiales</taxon>
        <taxon>Tepidamorphaceae</taxon>
        <taxon>Lutibaculum</taxon>
    </lineage>
</organism>
<comment type="caution">
    <text evidence="1">The sequence shown here is derived from an EMBL/GenBank/DDBJ whole genome shotgun (WGS) entry which is preliminary data.</text>
</comment>
<evidence type="ECO:0000313" key="1">
    <source>
        <dbReference type="EMBL" id="ESR23972.1"/>
    </source>
</evidence>
<sequence>MTSERAQITDPRVRKLADEIIEAQEREIAEMRYLIGDIELRDDAAPPEIFEGDETPEVASLQEALSRTVIARLDPEPMPHAEADDVVPPDNPDCEFVRTAASDPILVARAGASGPAQGVMKLNGELIALRSEGSDGFDTLLAGPTMTADGVTMAVRHLPDEEPETENGRQEWKADLVFELEQGLTVGYRGFYRCGG</sequence>
<protein>
    <submittedName>
        <fullName evidence="1">Uncharacterized protein</fullName>
    </submittedName>
</protein>
<evidence type="ECO:0000313" key="2">
    <source>
        <dbReference type="Proteomes" id="UP000017819"/>
    </source>
</evidence>